<protein>
    <submittedName>
        <fullName evidence="3">Aminotransferase class III-fold pyridoxal phosphate-dependent enzyme</fullName>
    </submittedName>
</protein>
<feature type="domain" description="Transposase TnpC homeodomain" evidence="2">
    <location>
        <begin position="3"/>
        <end position="76"/>
    </location>
</feature>
<comment type="caution">
    <text evidence="3">The sequence shown here is derived from an EMBL/GenBank/DDBJ whole genome shotgun (WGS) entry which is preliminary data.</text>
</comment>
<feature type="compositionally biased region" description="Basic residues" evidence="1">
    <location>
        <begin position="55"/>
        <end position="65"/>
    </location>
</feature>
<sequence length="136" mass="15599">ASLQFQLKELQKMVYGAKRERFVPATADNQLNIFSEPESEEQTELESTTEEVSYTRKKKKKHRGRNAFPDHLPVEEQVIEPESTTAWDLCVALMKNGLLAKPTHGNIIRFAPPLVIQEEELNEGLDIIGRTFEEME</sequence>
<evidence type="ECO:0000313" key="3">
    <source>
        <dbReference type="EMBL" id="MBY5960126.1"/>
    </source>
</evidence>
<evidence type="ECO:0000259" key="2">
    <source>
        <dbReference type="Pfam" id="PF13007"/>
    </source>
</evidence>
<dbReference type="GO" id="GO:0008483">
    <property type="term" value="F:transaminase activity"/>
    <property type="evidence" value="ECO:0007669"/>
    <property type="project" value="UniProtKB-KW"/>
</dbReference>
<evidence type="ECO:0000256" key="1">
    <source>
        <dbReference type="SAM" id="MobiDB-lite"/>
    </source>
</evidence>
<dbReference type="SUPFAM" id="SSF53383">
    <property type="entry name" value="PLP-dependent transferases"/>
    <property type="match status" value="1"/>
</dbReference>
<accession>A0A953HXU0</accession>
<dbReference type="InterPro" id="IPR024463">
    <property type="entry name" value="Transposase_TnpC_homeodom"/>
</dbReference>
<keyword evidence="3" id="KW-0808">Transferase</keyword>
<dbReference type="EMBL" id="JAHVHU010000023">
    <property type="protein sequence ID" value="MBY5960126.1"/>
    <property type="molecule type" value="Genomic_DNA"/>
</dbReference>
<keyword evidence="3" id="KW-0032">Aminotransferase</keyword>
<dbReference type="AlphaFoldDB" id="A0A953HXU0"/>
<reference evidence="3" key="1">
    <citation type="submission" date="2021-06" db="EMBL/GenBank/DDBJ databases">
        <title>44 bacteria genomes isolated from Dapeng, Shenzhen.</title>
        <authorList>
            <person name="Zheng W."/>
            <person name="Yu S."/>
            <person name="Huang Y."/>
        </authorList>
    </citation>
    <scope>NUCLEOTIDE SEQUENCE</scope>
    <source>
        <strain evidence="3">DP5N28-2</strain>
    </source>
</reference>
<organism evidence="3 4">
    <name type="scientific">Membranihabitans marinus</name>
    <dbReference type="NCBI Taxonomy" id="1227546"/>
    <lineage>
        <taxon>Bacteria</taxon>
        <taxon>Pseudomonadati</taxon>
        <taxon>Bacteroidota</taxon>
        <taxon>Saprospiria</taxon>
        <taxon>Saprospirales</taxon>
        <taxon>Saprospiraceae</taxon>
        <taxon>Membranihabitans</taxon>
    </lineage>
</organism>
<dbReference type="InterPro" id="IPR015422">
    <property type="entry name" value="PyrdxlP-dep_Trfase_small"/>
</dbReference>
<dbReference type="Pfam" id="PF13007">
    <property type="entry name" value="LZ_Tnp_IS66"/>
    <property type="match status" value="1"/>
</dbReference>
<keyword evidence="4" id="KW-1185">Reference proteome</keyword>
<name>A0A953HXU0_9BACT</name>
<feature type="non-terminal residue" evidence="3">
    <location>
        <position position="1"/>
    </location>
</feature>
<dbReference type="InterPro" id="IPR015424">
    <property type="entry name" value="PyrdxlP-dep_Trfase"/>
</dbReference>
<proteinExistence type="predicted"/>
<feature type="region of interest" description="Disordered" evidence="1">
    <location>
        <begin position="35"/>
        <end position="68"/>
    </location>
</feature>
<dbReference type="Proteomes" id="UP000753961">
    <property type="component" value="Unassembled WGS sequence"/>
</dbReference>
<dbReference type="Gene3D" id="3.90.1150.10">
    <property type="entry name" value="Aspartate Aminotransferase, domain 1"/>
    <property type="match status" value="1"/>
</dbReference>
<feature type="compositionally biased region" description="Acidic residues" evidence="1">
    <location>
        <begin position="37"/>
        <end position="49"/>
    </location>
</feature>
<evidence type="ECO:0000313" key="4">
    <source>
        <dbReference type="Proteomes" id="UP000753961"/>
    </source>
</evidence>
<gene>
    <name evidence="3" type="ORF">KUV50_18380</name>
</gene>